<name>A0A1Z4MY85_9CYAN</name>
<sequence>MANIKIANLHQRDNLDYIDELHNSEINHIIGGGVTITVPVTESNQQFLQLFNMVVKAIAILNDL</sequence>
<dbReference type="KEGG" id="ttq:NIES37_23680"/>
<accession>A0A1Z4MY85</accession>
<keyword evidence="2" id="KW-1185">Reference proteome</keyword>
<dbReference type="RefSeq" id="WP_096575802.1">
    <property type="nucleotide sequence ID" value="NZ_CAWNJS010000001.1"/>
</dbReference>
<dbReference type="AlphaFoldDB" id="A0A1Z4MY85"/>
<dbReference type="Proteomes" id="UP000218785">
    <property type="component" value="Chromosome"/>
</dbReference>
<evidence type="ECO:0000313" key="2">
    <source>
        <dbReference type="Proteomes" id="UP000218785"/>
    </source>
</evidence>
<gene>
    <name evidence="1" type="ORF">NIES37_23680</name>
</gene>
<proteinExistence type="predicted"/>
<reference evidence="1 2" key="1">
    <citation type="submission" date="2017-06" db="EMBL/GenBank/DDBJ databases">
        <title>Genome sequencing of cyanobaciteial culture collection at National Institute for Environmental Studies (NIES).</title>
        <authorList>
            <person name="Hirose Y."/>
            <person name="Shimura Y."/>
            <person name="Fujisawa T."/>
            <person name="Nakamura Y."/>
            <person name="Kawachi M."/>
        </authorList>
    </citation>
    <scope>NUCLEOTIDE SEQUENCE [LARGE SCALE GENOMIC DNA]</scope>
    <source>
        <strain evidence="1 2">NIES-37</strain>
    </source>
</reference>
<evidence type="ECO:0000313" key="1">
    <source>
        <dbReference type="EMBL" id="BAY98418.1"/>
    </source>
</evidence>
<organism evidence="1 2">
    <name type="scientific">Tolypothrix tenuis PCC 7101</name>
    <dbReference type="NCBI Taxonomy" id="231146"/>
    <lineage>
        <taxon>Bacteria</taxon>
        <taxon>Bacillati</taxon>
        <taxon>Cyanobacteriota</taxon>
        <taxon>Cyanophyceae</taxon>
        <taxon>Nostocales</taxon>
        <taxon>Tolypothrichaceae</taxon>
        <taxon>Tolypothrix</taxon>
    </lineage>
</organism>
<protein>
    <submittedName>
        <fullName evidence="1">Uncharacterized protein</fullName>
    </submittedName>
</protein>
<dbReference type="EMBL" id="AP018248">
    <property type="protein sequence ID" value="BAY98418.1"/>
    <property type="molecule type" value="Genomic_DNA"/>
</dbReference>